<gene>
    <name evidence="2" type="ORF">WMY93_018704</name>
</gene>
<dbReference type="EMBL" id="JBBPFD010000013">
    <property type="protein sequence ID" value="KAK7901935.1"/>
    <property type="molecule type" value="Genomic_DNA"/>
</dbReference>
<dbReference type="AlphaFoldDB" id="A0AAW0NUV0"/>
<organism evidence="2 3">
    <name type="scientific">Mugilogobius chulae</name>
    <name type="common">yellowstripe goby</name>
    <dbReference type="NCBI Taxonomy" id="88201"/>
    <lineage>
        <taxon>Eukaryota</taxon>
        <taxon>Metazoa</taxon>
        <taxon>Chordata</taxon>
        <taxon>Craniata</taxon>
        <taxon>Vertebrata</taxon>
        <taxon>Euteleostomi</taxon>
        <taxon>Actinopterygii</taxon>
        <taxon>Neopterygii</taxon>
        <taxon>Teleostei</taxon>
        <taxon>Neoteleostei</taxon>
        <taxon>Acanthomorphata</taxon>
        <taxon>Gobiaria</taxon>
        <taxon>Gobiiformes</taxon>
        <taxon>Gobioidei</taxon>
        <taxon>Gobiidae</taxon>
        <taxon>Gobionellinae</taxon>
        <taxon>Mugilogobius</taxon>
    </lineage>
</organism>
<comment type="caution">
    <text evidence="2">The sequence shown here is derived from an EMBL/GenBank/DDBJ whole genome shotgun (WGS) entry which is preliminary data.</text>
</comment>
<feature type="region of interest" description="Disordered" evidence="1">
    <location>
        <begin position="29"/>
        <end position="54"/>
    </location>
</feature>
<dbReference type="Proteomes" id="UP001460270">
    <property type="component" value="Unassembled WGS sequence"/>
</dbReference>
<evidence type="ECO:0000313" key="2">
    <source>
        <dbReference type="EMBL" id="KAK7901935.1"/>
    </source>
</evidence>
<sequence length="104" mass="11436">MSFLRLSCPDAASASLDLAVTLGSEGTRRRTRRYLPSGSAAASRKNSDRFRTQPITANERGAEQWVRPEAMDEVEEEDAKGDVKTDDRAKMSVAAKMSLFKVSP</sequence>
<name>A0AAW0NUV0_9GOBI</name>
<reference evidence="3" key="1">
    <citation type="submission" date="2024-04" db="EMBL/GenBank/DDBJ databases">
        <title>Salinicola lusitanus LLJ914,a marine bacterium isolated from the Okinawa Trough.</title>
        <authorList>
            <person name="Li J."/>
        </authorList>
    </citation>
    <scope>NUCLEOTIDE SEQUENCE [LARGE SCALE GENOMIC DNA]</scope>
</reference>
<proteinExistence type="predicted"/>
<evidence type="ECO:0000256" key="1">
    <source>
        <dbReference type="SAM" id="MobiDB-lite"/>
    </source>
</evidence>
<accession>A0AAW0NUV0</accession>
<protein>
    <submittedName>
        <fullName evidence="2">Uncharacterized protein</fullName>
    </submittedName>
</protein>
<keyword evidence="3" id="KW-1185">Reference proteome</keyword>
<evidence type="ECO:0000313" key="3">
    <source>
        <dbReference type="Proteomes" id="UP001460270"/>
    </source>
</evidence>